<evidence type="ECO:0000313" key="1">
    <source>
        <dbReference type="EMBL" id="RNA04032.1"/>
    </source>
</evidence>
<accession>A0A3M7PXV4</accession>
<proteinExistence type="predicted"/>
<keyword evidence="2" id="KW-1185">Reference proteome</keyword>
<organism evidence="1 2">
    <name type="scientific">Brachionus plicatilis</name>
    <name type="common">Marine rotifer</name>
    <name type="synonym">Brachionus muelleri</name>
    <dbReference type="NCBI Taxonomy" id="10195"/>
    <lineage>
        <taxon>Eukaryota</taxon>
        <taxon>Metazoa</taxon>
        <taxon>Spiralia</taxon>
        <taxon>Gnathifera</taxon>
        <taxon>Rotifera</taxon>
        <taxon>Eurotatoria</taxon>
        <taxon>Monogononta</taxon>
        <taxon>Pseudotrocha</taxon>
        <taxon>Ploima</taxon>
        <taxon>Brachionidae</taxon>
        <taxon>Brachionus</taxon>
    </lineage>
</organism>
<sequence length="120" mass="14139">MNKSLRKNCSGNFPNLMLNADFHHVLVGILYDYDDEPRRLSMNKRRNLTKAGAKHKELLQLFVLKRLQNYNISKNNLAVFLFSRVKLIRRISRTASCFKSVDIGKHFDRSQIIFNKKQKN</sequence>
<gene>
    <name evidence="1" type="ORF">BpHYR1_024506</name>
</gene>
<comment type="caution">
    <text evidence="1">The sequence shown here is derived from an EMBL/GenBank/DDBJ whole genome shotgun (WGS) entry which is preliminary data.</text>
</comment>
<name>A0A3M7PXV4_BRAPC</name>
<protein>
    <submittedName>
        <fullName evidence="1">Uncharacterized protein</fullName>
    </submittedName>
</protein>
<evidence type="ECO:0000313" key="2">
    <source>
        <dbReference type="Proteomes" id="UP000276133"/>
    </source>
</evidence>
<reference evidence="1 2" key="1">
    <citation type="journal article" date="2018" name="Sci. Rep.">
        <title>Genomic signatures of local adaptation to the degree of environmental predictability in rotifers.</title>
        <authorList>
            <person name="Franch-Gras L."/>
            <person name="Hahn C."/>
            <person name="Garcia-Roger E.M."/>
            <person name="Carmona M.J."/>
            <person name="Serra M."/>
            <person name="Gomez A."/>
        </authorList>
    </citation>
    <scope>NUCLEOTIDE SEQUENCE [LARGE SCALE GENOMIC DNA]</scope>
    <source>
        <strain evidence="1">HYR1</strain>
    </source>
</reference>
<dbReference type="EMBL" id="REGN01008261">
    <property type="protein sequence ID" value="RNA04032.1"/>
    <property type="molecule type" value="Genomic_DNA"/>
</dbReference>
<dbReference type="AlphaFoldDB" id="A0A3M7PXV4"/>
<dbReference type="Proteomes" id="UP000276133">
    <property type="component" value="Unassembled WGS sequence"/>
</dbReference>